<evidence type="ECO:0000313" key="2">
    <source>
        <dbReference type="EMBL" id="GGI09196.1"/>
    </source>
</evidence>
<accession>A0ABQ2B763</accession>
<dbReference type="RefSeq" id="WP_188524041.1">
    <property type="nucleotide sequence ID" value="NZ_BMDG01000008.1"/>
</dbReference>
<proteinExistence type="predicted"/>
<evidence type="ECO:0000256" key="1">
    <source>
        <dbReference type="SAM" id="MobiDB-lite"/>
    </source>
</evidence>
<name>A0ABQ2B763_9MICO</name>
<feature type="compositionally biased region" description="Polar residues" evidence="1">
    <location>
        <begin position="279"/>
        <end position="294"/>
    </location>
</feature>
<gene>
    <name evidence="2" type="ORF">GCM10007368_24960</name>
</gene>
<dbReference type="EMBL" id="BMDG01000008">
    <property type="protein sequence ID" value="GGI09196.1"/>
    <property type="molecule type" value="Genomic_DNA"/>
</dbReference>
<organism evidence="2 3">
    <name type="scientific">Isoptericola cucumis</name>
    <dbReference type="NCBI Taxonomy" id="1776856"/>
    <lineage>
        <taxon>Bacteria</taxon>
        <taxon>Bacillati</taxon>
        <taxon>Actinomycetota</taxon>
        <taxon>Actinomycetes</taxon>
        <taxon>Micrococcales</taxon>
        <taxon>Promicromonosporaceae</taxon>
        <taxon>Isoptericola</taxon>
    </lineage>
</organism>
<comment type="caution">
    <text evidence="2">The sequence shown here is derived from an EMBL/GenBank/DDBJ whole genome shotgun (WGS) entry which is preliminary data.</text>
</comment>
<sequence>MSSVLKRVFANPRVTPGVIVVLVIATVLIAPRVADAVSDARERRAIELARHWTPKPWALTAADFADHDTEELAVDPGWMTDQRGPGWNVDPFSPDGIAPLFYDRVQLGTTYDDDWELEMDATEAVSGVRVDEVDVYTYVSAPWGRSYSDPEGAFDVWDLQENAARIGQNLVGWKSERPEPHKVLSAGYIGDRVGARGLSHSFDKPFDGGDTGYFGVTTHQRGGDGSQFRTTTIATVVEGSLAVVGVVVPDGVEPSADLEPALLLERLSAEVRADPPSHTVPSDSPQQVASSIGTSAVLMSGPSAPA</sequence>
<feature type="region of interest" description="Disordered" evidence="1">
    <location>
        <begin position="273"/>
        <end position="306"/>
    </location>
</feature>
<dbReference type="Proteomes" id="UP000632535">
    <property type="component" value="Unassembled WGS sequence"/>
</dbReference>
<protein>
    <submittedName>
        <fullName evidence="2">Uncharacterized protein</fullName>
    </submittedName>
</protein>
<evidence type="ECO:0000313" key="3">
    <source>
        <dbReference type="Proteomes" id="UP000632535"/>
    </source>
</evidence>
<keyword evidence="3" id="KW-1185">Reference proteome</keyword>
<reference evidence="3" key="1">
    <citation type="journal article" date="2019" name="Int. J. Syst. Evol. Microbiol.">
        <title>The Global Catalogue of Microorganisms (GCM) 10K type strain sequencing project: providing services to taxonomists for standard genome sequencing and annotation.</title>
        <authorList>
            <consortium name="The Broad Institute Genomics Platform"/>
            <consortium name="The Broad Institute Genome Sequencing Center for Infectious Disease"/>
            <person name="Wu L."/>
            <person name="Ma J."/>
        </authorList>
    </citation>
    <scope>NUCLEOTIDE SEQUENCE [LARGE SCALE GENOMIC DNA]</scope>
    <source>
        <strain evidence="3">CCM 8653</strain>
    </source>
</reference>